<dbReference type="EMBL" id="QJNU01000001">
    <property type="protein sequence ID" value="RYP11497.1"/>
    <property type="molecule type" value="Genomic_DNA"/>
</dbReference>
<name>A0A4Q4TYQ4_9PEZI</name>
<dbReference type="Proteomes" id="UP000293360">
    <property type="component" value="Unassembled WGS sequence"/>
</dbReference>
<keyword evidence="2" id="KW-1185">Reference proteome</keyword>
<evidence type="ECO:0000313" key="1">
    <source>
        <dbReference type="EMBL" id="RYP11497.1"/>
    </source>
</evidence>
<gene>
    <name evidence="1" type="ORF">DL764_000020</name>
</gene>
<protein>
    <submittedName>
        <fullName evidence="1">Uncharacterized protein</fullName>
    </submittedName>
</protein>
<comment type="caution">
    <text evidence="1">The sequence shown here is derived from an EMBL/GenBank/DDBJ whole genome shotgun (WGS) entry which is preliminary data.</text>
</comment>
<sequence length="479" mass="54342">MPAKSVQSLLESVMAGILSYLVPEPLPIEACRDDLDPEKRGNNQDEVFDFLSRRRQLRELCLVSRQFYRAAHPCLMHNIAVVSGKQLVLLFTQLWEKPQLRESIRNFTCFVPMGERRHGFEASLGWNDVAPLLPSPSGGHDYRLLRTTGLRLEPVEDGERDREENQYDDIYYLPQRLLTLTVMLASRVEDLFITIPSVKHEGAKKLGDLFKKAARPRSNTDDPCFRRLHTIRIQAINSRGDFVRLNPMSLPTFELAADRPVRKLEFRMDSGQWPIESVHHLILNAEKCEAPHYGGTLSGLKSHNYQPLDASLEDALKPVQEKLASLQVELLNGAAFPGPGSSRPFLNACGFSNLLYLRVDTVVLFGTLTEEMCLRKKLPGSLVELVIIERWASPVLKSLKARATRAVNHDVRLSKMLFSLLAGHPRDLDDLLAVTFRALPPVHSHQVSDLHGILRSQRAIVRMEYQFAMVAVLYSLEWQ</sequence>
<accession>A0A4Q4TYQ4</accession>
<dbReference type="OrthoDB" id="4691580at2759"/>
<dbReference type="AlphaFoldDB" id="A0A4Q4TYQ4"/>
<reference evidence="1 2" key="1">
    <citation type="submission" date="2018-06" db="EMBL/GenBank/DDBJ databases">
        <title>Complete Genomes of Monosporascus.</title>
        <authorList>
            <person name="Robinson A.J."/>
            <person name="Natvig D.O."/>
        </authorList>
    </citation>
    <scope>NUCLEOTIDE SEQUENCE [LARGE SCALE GENOMIC DNA]</scope>
    <source>
        <strain evidence="1 2">CBS 110550</strain>
    </source>
</reference>
<organism evidence="1 2">
    <name type="scientific">Monosporascus ibericus</name>
    <dbReference type="NCBI Taxonomy" id="155417"/>
    <lineage>
        <taxon>Eukaryota</taxon>
        <taxon>Fungi</taxon>
        <taxon>Dikarya</taxon>
        <taxon>Ascomycota</taxon>
        <taxon>Pezizomycotina</taxon>
        <taxon>Sordariomycetes</taxon>
        <taxon>Xylariomycetidae</taxon>
        <taxon>Xylariales</taxon>
        <taxon>Xylariales incertae sedis</taxon>
        <taxon>Monosporascus</taxon>
    </lineage>
</organism>
<evidence type="ECO:0000313" key="2">
    <source>
        <dbReference type="Proteomes" id="UP000293360"/>
    </source>
</evidence>
<proteinExistence type="predicted"/>